<gene>
    <name evidence="8" type="ORF">METEAL_36360</name>
</gene>
<evidence type="ECO:0000256" key="2">
    <source>
        <dbReference type="ARBA" id="ARBA00022723"/>
    </source>
</evidence>
<dbReference type="PANTHER" id="PTHR32479:SF19">
    <property type="entry name" value="ANAEROBIC GLYCEROL-3-PHOSPHATE DEHYDROGENASE SUBUNIT C"/>
    <property type="match status" value="1"/>
</dbReference>
<dbReference type="InterPro" id="IPR017900">
    <property type="entry name" value="4Fe4S_Fe_S_CS"/>
</dbReference>
<dbReference type="GO" id="GO:0051539">
    <property type="term" value="F:4 iron, 4 sulfur cluster binding"/>
    <property type="evidence" value="ECO:0007669"/>
    <property type="project" value="UniProtKB-KW"/>
</dbReference>
<feature type="region of interest" description="Disordered" evidence="6">
    <location>
        <begin position="1"/>
        <end position="21"/>
    </location>
</feature>
<dbReference type="EMBL" id="AP027080">
    <property type="protein sequence ID" value="BDU74462.1"/>
    <property type="molecule type" value="Genomic_DNA"/>
</dbReference>
<evidence type="ECO:0000256" key="1">
    <source>
        <dbReference type="ARBA" id="ARBA00022485"/>
    </source>
</evidence>
<evidence type="ECO:0000256" key="5">
    <source>
        <dbReference type="ARBA" id="ARBA00023014"/>
    </source>
</evidence>
<dbReference type="RefSeq" id="WP_316413138.1">
    <property type="nucleotide sequence ID" value="NZ_AP027080.1"/>
</dbReference>
<feature type="domain" description="Cysteine-rich" evidence="7">
    <location>
        <begin position="348"/>
        <end position="424"/>
    </location>
</feature>
<feature type="domain" description="Cysteine-rich" evidence="7">
    <location>
        <begin position="213"/>
        <end position="298"/>
    </location>
</feature>
<dbReference type="Gene3D" id="3.30.70.20">
    <property type="match status" value="1"/>
</dbReference>
<proteinExistence type="predicted"/>
<dbReference type="PANTHER" id="PTHR32479">
    <property type="entry name" value="GLYCOLATE OXIDASE IRON-SULFUR SUBUNIT"/>
    <property type="match status" value="1"/>
</dbReference>
<sequence length="461" mass="51443">MSGHAPLDPEKPETTPGHRISYVAGPSTVYDPADPRYWDEGLLKDEVERAFEICNGCRLCFKYCDAFPGLFSLLDDARQGDVRALTKGERDGVMDDCFQCKLCEVQCPYTPREGHEFALDFPRLVHRYQAVRKRKEGFTLRDRVLGDPDLAASLARKSFGLANAMNRVSLHRWFMDKVLGVHPQAHLPEFASATFEAWAERSGKMASGPGAEVVLFQTCYIQNNDPQIGKDTLEVLEKNGCQARCVGGLVCCGMPAWEHGDLASLRSQARRNLDVLMPHVEAGSKVVVINPTCAMMLRREYPELLEGEDRERARKLAAAVRDTGEFLWSIRNEERARWEFLSSPGPISYHAPCHLRAQAVGFKGRDLLRKIPGVSIITVMECCGHDGTYAMKSETFEASRRLGAKAFDGMKAEPAAQVWATECPLAAIQFDQHAGRKALHPMTILARAYRKDGFPNPVETP</sequence>
<organism evidence="8 9">
    <name type="scientific">Mesoterricola silvestris</name>
    <dbReference type="NCBI Taxonomy" id="2927979"/>
    <lineage>
        <taxon>Bacteria</taxon>
        <taxon>Pseudomonadati</taxon>
        <taxon>Acidobacteriota</taxon>
        <taxon>Holophagae</taxon>
        <taxon>Holophagales</taxon>
        <taxon>Holophagaceae</taxon>
        <taxon>Mesoterricola</taxon>
    </lineage>
</organism>
<keyword evidence="1" id="KW-0004">4Fe-4S</keyword>
<dbReference type="PROSITE" id="PS00198">
    <property type="entry name" value="4FE4S_FER_1"/>
    <property type="match status" value="1"/>
</dbReference>
<dbReference type="Pfam" id="PF13534">
    <property type="entry name" value="Fer4_17"/>
    <property type="match status" value="1"/>
</dbReference>
<evidence type="ECO:0000256" key="3">
    <source>
        <dbReference type="ARBA" id="ARBA00022737"/>
    </source>
</evidence>
<dbReference type="GO" id="GO:0016491">
    <property type="term" value="F:oxidoreductase activity"/>
    <property type="evidence" value="ECO:0007669"/>
    <property type="project" value="UniProtKB-ARBA"/>
</dbReference>
<evidence type="ECO:0000313" key="8">
    <source>
        <dbReference type="EMBL" id="BDU74462.1"/>
    </source>
</evidence>
<accession>A0AA48GUT2</accession>
<keyword evidence="5" id="KW-0411">Iron-sulfur</keyword>
<keyword evidence="2" id="KW-0479">Metal-binding</keyword>
<dbReference type="GO" id="GO:0046872">
    <property type="term" value="F:metal ion binding"/>
    <property type="evidence" value="ECO:0007669"/>
    <property type="project" value="UniProtKB-KW"/>
</dbReference>
<dbReference type="InterPro" id="IPR004017">
    <property type="entry name" value="Cys_rich_dom"/>
</dbReference>
<dbReference type="KEGG" id="msil:METEAL_36360"/>
<evidence type="ECO:0000313" key="9">
    <source>
        <dbReference type="Proteomes" id="UP001238179"/>
    </source>
</evidence>
<evidence type="ECO:0000256" key="4">
    <source>
        <dbReference type="ARBA" id="ARBA00023004"/>
    </source>
</evidence>
<dbReference type="AlphaFoldDB" id="A0AA48GUT2"/>
<keyword evidence="9" id="KW-1185">Reference proteome</keyword>
<protein>
    <submittedName>
        <fullName evidence="8">Ferredoxin</fullName>
    </submittedName>
</protein>
<keyword evidence="4" id="KW-0408">Iron</keyword>
<keyword evidence="3" id="KW-0677">Repeat</keyword>
<evidence type="ECO:0000256" key="6">
    <source>
        <dbReference type="SAM" id="MobiDB-lite"/>
    </source>
</evidence>
<name>A0AA48GUT2_9BACT</name>
<dbReference type="Proteomes" id="UP001238179">
    <property type="component" value="Chromosome"/>
</dbReference>
<dbReference type="Pfam" id="PF02754">
    <property type="entry name" value="CCG"/>
    <property type="match status" value="2"/>
</dbReference>
<evidence type="ECO:0000259" key="7">
    <source>
        <dbReference type="Pfam" id="PF02754"/>
    </source>
</evidence>
<dbReference type="SUPFAM" id="SSF54862">
    <property type="entry name" value="4Fe-4S ferredoxins"/>
    <property type="match status" value="1"/>
</dbReference>
<reference evidence="9" key="1">
    <citation type="journal article" date="2023" name="Int. J. Syst. Evol. Microbiol.">
        <title>Mesoterricola silvestris gen. nov., sp. nov., Mesoterricola sediminis sp. nov., Geothrix oryzae sp. nov., Geothrix edaphica sp. nov., Geothrix rubra sp. nov., and Geothrix limicola sp. nov., six novel members of Acidobacteriota isolated from soils.</title>
        <authorList>
            <person name="Itoh H."/>
            <person name="Sugisawa Y."/>
            <person name="Mise K."/>
            <person name="Xu Z."/>
            <person name="Kuniyasu M."/>
            <person name="Ushijima N."/>
            <person name="Kawano K."/>
            <person name="Kobayashi E."/>
            <person name="Shiratori Y."/>
            <person name="Masuda Y."/>
            <person name="Senoo K."/>
        </authorList>
    </citation>
    <scope>NUCLEOTIDE SEQUENCE [LARGE SCALE GENOMIC DNA]</scope>
    <source>
        <strain evidence="9">W79</strain>
    </source>
</reference>